<dbReference type="SUPFAM" id="SSF50998">
    <property type="entry name" value="Quinoprotein alcohol dehydrogenase-like"/>
    <property type="match status" value="1"/>
</dbReference>
<sequence precursor="true">MKRSVFVLLFALCLWLAVSCVASSLANSPWPKFRGDAQNTGRSPYSGPQTPTLKWMYKTGGSVESSPVIGSDGTIYVGSWDKNVYALDPNGTLKWRFETDDRVISSPAIGSDGTIYVGQRMDTSML</sequence>
<dbReference type="InterPro" id="IPR018391">
    <property type="entry name" value="PQQ_b-propeller_rpt"/>
</dbReference>
<evidence type="ECO:0000313" key="3">
    <source>
        <dbReference type="Proteomes" id="UP000006804"/>
    </source>
</evidence>
<dbReference type="PROSITE" id="PS51257">
    <property type="entry name" value="PROKAR_LIPOPROTEIN"/>
    <property type="match status" value="1"/>
</dbReference>
<dbReference type="HOGENOM" id="CLU_1979661_0_0_0"/>
<evidence type="ECO:0000256" key="1">
    <source>
        <dbReference type="SAM" id="SignalP"/>
    </source>
</evidence>
<name>F7YUJ0_9THEM</name>
<accession>F7YUJ0</accession>
<protein>
    <submittedName>
        <fullName evidence="2">Pyrrolo-quinoline quinone repeat-containing protein</fullName>
    </submittedName>
</protein>
<dbReference type="PANTHER" id="PTHR34512">
    <property type="entry name" value="CELL SURFACE PROTEIN"/>
    <property type="match status" value="1"/>
</dbReference>
<dbReference type="Gene3D" id="2.130.10.10">
    <property type="entry name" value="YVTN repeat-like/Quinoprotein amine dehydrogenase"/>
    <property type="match status" value="1"/>
</dbReference>
<gene>
    <name evidence="2" type="ORF">Theth_1399</name>
</gene>
<dbReference type="EMBL" id="CP002351">
    <property type="protein sequence ID" value="AEH51461.1"/>
    <property type="molecule type" value="Genomic_DNA"/>
</dbReference>
<proteinExistence type="predicted"/>
<dbReference type="AlphaFoldDB" id="F7YUJ0"/>
<dbReference type="eggNOG" id="COG1520">
    <property type="taxonomic scope" value="Bacteria"/>
</dbReference>
<dbReference type="SMART" id="SM00564">
    <property type="entry name" value="PQQ"/>
    <property type="match status" value="1"/>
</dbReference>
<dbReference type="PATRIC" id="fig|688269.3.peg.1442"/>
<feature type="signal peptide" evidence="1">
    <location>
        <begin position="1"/>
        <end position="22"/>
    </location>
</feature>
<dbReference type="STRING" id="688269.Theth_1399"/>
<dbReference type="Proteomes" id="UP000006804">
    <property type="component" value="Chromosome"/>
</dbReference>
<keyword evidence="1" id="KW-0732">Signal</keyword>
<reference evidence="2 3" key="1">
    <citation type="submission" date="2010-11" db="EMBL/GenBank/DDBJ databases">
        <title>The complete genome of Thermotoga thermarum DSM 5069.</title>
        <authorList>
            <consortium name="US DOE Joint Genome Institute (JGI-PGF)"/>
            <person name="Lucas S."/>
            <person name="Copeland A."/>
            <person name="Lapidus A."/>
            <person name="Bruce D."/>
            <person name="Goodwin L."/>
            <person name="Pitluck S."/>
            <person name="Kyrpides N."/>
            <person name="Mavromatis K."/>
            <person name="Ivanova N."/>
            <person name="Zeytun A."/>
            <person name="Brettin T."/>
            <person name="Detter J.C."/>
            <person name="Tapia R."/>
            <person name="Han C."/>
            <person name="Land M."/>
            <person name="Hauser L."/>
            <person name="Markowitz V."/>
            <person name="Cheng J.-F."/>
            <person name="Hugenholtz P."/>
            <person name="Woyke T."/>
            <person name="Wu D."/>
            <person name="Spring S."/>
            <person name="Schroeder M."/>
            <person name="Brambilla E."/>
            <person name="Klenk H.-P."/>
            <person name="Eisen J.A."/>
        </authorList>
    </citation>
    <scope>NUCLEOTIDE SEQUENCE [LARGE SCALE GENOMIC DNA]</scope>
    <source>
        <strain evidence="2 3">DSM 5069</strain>
    </source>
</reference>
<keyword evidence="3" id="KW-1185">Reference proteome</keyword>
<dbReference type="RefSeq" id="WP_013932675.1">
    <property type="nucleotide sequence ID" value="NC_015707.1"/>
</dbReference>
<dbReference type="InterPro" id="IPR011047">
    <property type="entry name" value="Quinoprotein_ADH-like_sf"/>
</dbReference>
<dbReference type="KEGG" id="tta:Theth_1399"/>
<evidence type="ECO:0000313" key="2">
    <source>
        <dbReference type="EMBL" id="AEH51461.1"/>
    </source>
</evidence>
<feature type="chain" id="PRO_5003366167" evidence="1">
    <location>
        <begin position="23"/>
        <end position="126"/>
    </location>
</feature>
<organism evidence="2 3">
    <name type="scientific">Pseudothermotoga thermarum DSM 5069</name>
    <dbReference type="NCBI Taxonomy" id="688269"/>
    <lineage>
        <taxon>Bacteria</taxon>
        <taxon>Thermotogati</taxon>
        <taxon>Thermotogota</taxon>
        <taxon>Thermotogae</taxon>
        <taxon>Thermotogales</taxon>
        <taxon>Thermotogaceae</taxon>
        <taxon>Pseudothermotoga</taxon>
    </lineage>
</organism>
<dbReference type="PANTHER" id="PTHR34512:SF30">
    <property type="entry name" value="OUTER MEMBRANE PROTEIN ASSEMBLY FACTOR BAMB"/>
    <property type="match status" value="1"/>
</dbReference>
<dbReference type="InterPro" id="IPR015943">
    <property type="entry name" value="WD40/YVTN_repeat-like_dom_sf"/>
</dbReference>